<feature type="compositionally biased region" description="Low complexity" evidence="5">
    <location>
        <begin position="279"/>
        <end position="307"/>
    </location>
</feature>
<feature type="compositionally biased region" description="Basic and acidic residues" evidence="5">
    <location>
        <begin position="709"/>
        <end position="724"/>
    </location>
</feature>
<feature type="compositionally biased region" description="Low complexity" evidence="5">
    <location>
        <begin position="520"/>
        <end position="531"/>
    </location>
</feature>
<gene>
    <name evidence="7" type="ORF">DCAF_LOCUS8428</name>
</gene>
<evidence type="ECO:0000256" key="3">
    <source>
        <dbReference type="ARBA" id="ARBA00022833"/>
    </source>
</evidence>
<feature type="compositionally biased region" description="Polar residues" evidence="5">
    <location>
        <begin position="544"/>
        <end position="584"/>
    </location>
</feature>
<feature type="region of interest" description="Disordered" evidence="5">
    <location>
        <begin position="1077"/>
        <end position="1104"/>
    </location>
</feature>
<sequence>MGFDNECIPNIQSLAGEYFCPVCRLLVYPNEALQSQCTHLYCKPCLTYVISTTRACPYDGYLVTEADSKPLIESNRALAETIGKITVHCLYHRSGCSWQGPLTDCKSHCSGCAFGNSPVVCNRCGIQIVHSQVQEHAQNCPGVQPQAQPAEGAQDAASTGASTSGDQTQVAIQTGAVTPQAQNSMTSTPGKDTTQQINTTTQAQTAVQAAAPTAEQWYQQQQQYQQYYQQYPGYDPYQQHYQQYYPYQQQAVSQYQQPQVSTHAQALQPQLQPQPQPQAPITAQPQNQAQVNPQQQTHLTVQQQSLTPLQTHPPAHGYPPPQAHSNPQSHPVQSLPQHVPQYQQPPSQMQHPQPQIQAQANSQLHPQKHPVPQPHVQTQPQTTQPLLQSLASQPNQPVNPNLQTQPQHSSVYAVTGHHSYPQPQIHQQMQLGDPQHPQGGPQPQSQQPVQMHSQFPQQPPLLPPPQSNAAVQNLQKPGLLPSPGQVPNISPAQQQPVHSYAHQPGLPVQQRPGMQPFPQPMHQQYAQHQQPFSGQPWGEGHNQVHLQSPYVQQQLHPQTQLRPQGPLQSFQQPSHAYPHPQQNVLLPHGAHPHQAQSLAVGPGVPSHGVPAQSYPQSTAGMQVRPIQIGANLQSGNILKTHNHIELSSEQQSGVTSRPISKRQGDIEKVAEGESSAQKTIKKELNDLDAGLVADASEIKTIKSESNLKPVDEENKPTSEAKDIPESLAIVNGVSSIKQVKEERRDGTDEKKDVSNADHKKVELSVSEHKEGKDGPLLETASSHLEEQSMKSQKDKTLTSQGFGGFPPNGHLQSQSVSVVDQGKLQPLPIHHGPSALQQRPVGPSSVQASPLGPPHHMHLPGHPPTQHGRLGPGHVPSHYGPPQGPYPHAPPSQGEQTPSYVNEATMFANQKPNYPDSRPLILSNAVGMNGAQVPNSDRFRSFPDEHLNPFPHDPARRIVHQGEFEEDLKHFPRPPHLDTEPVPKFGAHFPSSRPLDRGPHGFGADGAPKPLDKGSHGLNYDSGLNMEPLGGSAPPSRFFPPYHHDRALHPSDGEGSLSFHDSLAGRSDFARTRPGFLGPPIPGYDHRPVDNLAPRSPGRDYPGMPTRRFGALPGLDDIDGRGPHRFGDPVSSSLRDSRFPVFPSHLRGGELEGPGNLHMGEHFSGDLMGHDGRPTHMRRGEHLGHNLPSHSRLGEAGSFGAFPGHAQMGELAGPGNFYHHRLGEPGFRSSFGGSYAGDLQSFDNSRKRKPSMGWCRICKVDCKTVEGLDLHSQTREHQKMAMDMVVTIKQNAKKHKSTSSDHSSLEDTSKSRNASFEGR</sequence>
<feature type="compositionally biased region" description="Low complexity" evidence="5">
    <location>
        <begin position="260"/>
        <end position="271"/>
    </location>
</feature>
<feature type="compositionally biased region" description="Pro residues" evidence="5">
    <location>
        <begin position="457"/>
        <end position="466"/>
    </location>
</feature>
<feature type="compositionally biased region" description="Polar residues" evidence="5">
    <location>
        <begin position="156"/>
        <end position="167"/>
    </location>
</feature>
<feature type="region of interest" description="Disordered" evidence="5">
    <location>
        <begin position="428"/>
        <end position="616"/>
    </location>
</feature>
<dbReference type="SUPFAM" id="SSF49599">
    <property type="entry name" value="TRAF domain-like"/>
    <property type="match status" value="1"/>
</dbReference>
<evidence type="ECO:0000313" key="8">
    <source>
        <dbReference type="Proteomes" id="UP001314170"/>
    </source>
</evidence>
<feature type="region of interest" description="Disordered" evidence="5">
    <location>
        <begin position="1289"/>
        <end position="1319"/>
    </location>
</feature>
<dbReference type="GO" id="GO:0008270">
    <property type="term" value="F:zinc ion binding"/>
    <property type="evidence" value="ECO:0007669"/>
    <property type="project" value="UniProtKB-KW"/>
</dbReference>
<dbReference type="PANTHER" id="PTHR37393">
    <property type="entry name" value="AT-RICH INTERACTIVE DOMAIN-CONTAINING PROTEIN 1A-LIKE"/>
    <property type="match status" value="1"/>
</dbReference>
<reference evidence="7 8" key="1">
    <citation type="submission" date="2024-01" db="EMBL/GenBank/DDBJ databases">
        <authorList>
            <person name="Waweru B."/>
        </authorList>
    </citation>
    <scope>NUCLEOTIDE SEQUENCE [LARGE SCALE GENOMIC DNA]</scope>
</reference>
<dbReference type="InterPro" id="IPR013083">
    <property type="entry name" value="Znf_RING/FYVE/PHD"/>
</dbReference>
<accession>A0AAV1RCA6</accession>
<feature type="compositionally biased region" description="Polar residues" evidence="5">
    <location>
        <begin position="645"/>
        <end position="658"/>
    </location>
</feature>
<evidence type="ECO:0000256" key="2">
    <source>
        <dbReference type="ARBA" id="ARBA00022771"/>
    </source>
</evidence>
<feature type="compositionally biased region" description="Low complexity" evidence="5">
    <location>
        <begin position="340"/>
        <end position="365"/>
    </location>
</feature>
<keyword evidence="8" id="KW-1185">Reference proteome</keyword>
<dbReference type="EMBL" id="CAWUPB010000913">
    <property type="protein sequence ID" value="CAK7331362.1"/>
    <property type="molecule type" value="Genomic_DNA"/>
</dbReference>
<dbReference type="Gene3D" id="3.30.40.10">
    <property type="entry name" value="Zinc/RING finger domain, C3HC4 (zinc finger)"/>
    <property type="match status" value="1"/>
</dbReference>
<protein>
    <recommendedName>
        <fullName evidence="6">RING-type domain-containing protein</fullName>
    </recommendedName>
</protein>
<keyword evidence="1" id="KW-0479">Metal-binding</keyword>
<dbReference type="InterPro" id="IPR017907">
    <property type="entry name" value="Znf_RING_CS"/>
</dbReference>
<feature type="compositionally biased region" description="Polar residues" evidence="5">
    <location>
        <begin position="323"/>
        <end position="336"/>
    </location>
</feature>
<organism evidence="7 8">
    <name type="scientific">Dovyalis caffra</name>
    <dbReference type="NCBI Taxonomy" id="77055"/>
    <lineage>
        <taxon>Eukaryota</taxon>
        <taxon>Viridiplantae</taxon>
        <taxon>Streptophyta</taxon>
        <taxon>Embryophyta</taxon>
        <taxon>Tracheophyta</taxon>
        <taxon>Spermatophyta</taxon>
        <taxon>Magnoliopsida</taxon>
        <taxon>eudicotyledons</taxon>
        <taxon>Gunneridae</taxon>
        <taxon>Pentapetalae</taxon>
        <taxon>rosids</taxon>
        <taxon>fabids</taxon>
        <taxon>Malpighiales</taxon>
        <taxon>Salicaceae</taxon>
        <taxon>Flacourtieae</taxon>
        <taxon>Dovyalis</taxon>
    </lineage>
</organism>
<feature type="compositionally biased region" description="Low complexity" evidence="5">
    <location>
        <begin position="434"/>
        <end position="456"/>
    </location>
</feature>
<feature type="domain" description="RING-type" evidence="6">
    <location>
        <begin position="20"/>
        <end position="59"/>
    </location>
</feature>
<feature type="compositionally biased region" description="Basic and acidic residues" evidence="5">
    <location>
        <begin position="662"/>
        <end position="671"/>
    </location>
</feature>
<keyword evidence="3" id="KW-0862">Zinc</keyword>
<dbReference type="InterPro" id="IPR001841">
    <property type="entry name" value="Znf_RING"/>
</dbReference>
<feature type="region of interest" description="Disordered" evidence="5">
    <location>
        <begin position="704"/>
        <end position="898"/>
    </location>
</feature>
<feature type="compositionally biased region" description="Basic and acidic residues" evidence="5">
    <location>
        <begin position="738"/>
        <end position="775"/>
    </location>
</feature>
<evidence type="ECO:0000259" key="6">
    <source>
        <dbReference type="PROSITE" id="PS50089"/>
    </source>
</evidence>
<dbReference type="PANTHER" id="PTHR37393:SF1">
    <property type="entry name" value="AT-RICH INTERACTIVE DOMAIN-CONTAINING PROTEIN 1A-LIKE"/>
    <property type="match status" value="1"/>
</dbReference>
<feature type="region of interest" description="Disordered" evidence="5">
    <location>
        <begin position="140"/>
        <end position="167"/>
    </location>
</feature>
<dbReference type="Proteomes" id="UP001314170">
    <property type="component" value="Unassembled WGS sequence"/>
</dbReference>
<dbReference type="SUPFAM" id="SSF57850">
    <property type="entry name" value="RING/U-box"/>
    <property type="match status" value="1"/>
</dbReference>
<comment type="caution">
    <text evidence="7">The sequence shown here is derived from an EMBL/GenBank/DDBJ whole genome shotgun (WGS) entry which is preliminary data.</text>
</comment>
<evidence type="ECO:0000256" key="5">
    <source>
        <dbReference type="SAM" id="MobiDB-lite"/>
    </source>
</evidence>
<evidence type="ECO:0000313" key="7">
    <source>
        <dbReference type="EMBL" id="CAK7331362.1"/>
    </source>
</evidence>
<feature type="compositionally biased region" description="Low complexity" evidence="5">
    <location>
        <begin position="374"/>
        <end position="384"/>
    </location>
</feature>
<evidence type="ECO:0000256" key="4">
    <source>
        <dbReference type="PROSITE-ProRule" id="PRU00175"/>
    </source>
</evidence>
<feature type="region of interest" description="Disordered" evidence="5">
    <location>
        <begin position="645"/>
        <end position="677"/>
    </location>
</feature>
<feature type="compositionally biased region" description="Basic and acidic residues" evidence="5">
    <location>
        <begin position="783"/>
        <end position="796"/>
    </location>
</feature>
<feature type="region of interest" description="Disordered" evidence="5">
    <location>
        <begin position="260"/>
        <end position="384"/>
    </location>
</feature>
<proteinExistence type="predicted"/>
<dbReference type="PROSITE" id="PS00518">
    <property type="entry name" value="ZF_RING_1"/>
    <property type="match status" value="1"/>
</dbReference>
<keyword evidence="2 4" id="KW-0863">Zinc-finger</keyword>
<name>A0AAV1RCA6_9ROSI</name>
<evidence type="ECO:0000256" key="1">
    <source>
        <dbReference type="ARBA" id="ARBA00022723"/>
    </source>
</evidence>
<feature type="region of interest" description="Disordered" evidence="5">
    <location>
        <begin position="988"/>
        <end position="1018"/>
    </location>
</feature>
<feature type="compositionally biased region" description="Polar residues" evidence="5">
    <location>
        <begin position="485"/>
        <end position="497"/>
    </location>
</feature>
<dbReference type="PROSITE" id="PS50089">
    <property type="entry name" value="ZF_RING_2"/>
    <property type="match status" value="1"/>
</dbReference>